<accession>A0AAV7AEZ7</accession>
<dbReference type="Proteomes" id="UP000824782">
    <property type="component" value="Unassembled WGS sequence"/>
</dbReference>
<feature type="compositionally biased region" description="Basic and acidic residues" evidence="2">
    <location>
        <begin position="394"/>
        <end position="421"/>
    </location>
</feature>
<evidence type="ECO:0000256" key="2">
    <source>
        <dbReference type="SAM" id="MobiDB-lite"/>
    </source>
</evidence>
<dbReference type="Pfam" id="PF14922">
    <property type="entry name" value="FWWh"/>
    <property type="match status" value="1"/>
</dbReference>
<gene>
    <name evidence="3" type="ORF">GDO81_018155</name>
</gene>
<evidence type="ECO:0000313" key="3">
    <source>
        <dbReference type="EMBL" id="KAG8556648.1"/>
    </source>
</evidence>
<evidence type="ECO:0000256" key="1">
    <source>
        <dbReference type="ARBA" id="ARBA00008666"/>
    </source>
</evidence>
<evidence type="ECO:0000313" key="4">
    <source>
        <dbReference type="Proteomes" id="UP000824782"/>
    </source>
</evidence>
<evidence type="ECO:0008006" key="5">
    <source>
        <dbReference type="Google" id="ProtNLM"/>
    </source>
</evidence>
<comment type="caution">
    <text evidence="3">The sequence shown here is derived from an EMBL/GenBank/DDBJ whole genome shotgun (WGS) entry which is preliminary data.</text>
</comment>
<dbReference type="InterPro" id="IPR029417">
    <property type="entry name" value="FAM227"/>
</dbReference>
<name>A0AAV7AEZ7_ENGPU</name>
<organism evidence="3 4">
    <name type="scientific">Engystomops pustulosus</name>
    <name type="common">Tungara frog</name>
    <name type="synonym">Physalaemus pustulosus</name>
    <dbReference type="NCBI Taxonomy" id="76066"/>
    <lineage>
        <taxon>Eukaryota</taxon>
        <taxon>Metazoa</taxon>
        <taxon>Chordata</taxon>
        <taxon>Craniata</taxon>
        <taxon>Vertebrata</taxon>
        <taxon>Euteleostomi</taxon>
        <taxon>Amphibia</taxon>
        <taxon>Batrachia</taxon>
        <taxon>Anura</taxon>
        <taxon>Neobatrachia</taxon>
        <taxon>Hyloidea</taxon>
        <taxon>Leptodactylidae</taxon>
        <taxon>Leiuperinae</taxon>
        <taxon>Engystomops</taxon>
    </lineage>
</organism>
<dbReference type="PANTHER" id="PTHR33560">
    <property type="entry name" value="PROTEIN FAM227B"/>
    <property type="match status" value="1"/>
</dbReference>
<feature type="region of interest" description="Disordered" evidence="2">
    <location>
        <begin position="85"/>
        <end position="112"/>
    </location>
</feature>
<sequence length="477" mass="54831">MDSINRLNSPMALCVEDLTEHPLELKRRREMAQKSVQEAPVSFRVGSMESISQKIAHLEQQLKSFHTDDLEIESQEMHDASMHAGRFTPWYNSMEQRTQTQKKNREKNKKDLQKFTHRYQLSMTKTEFAKYPKTYNSTKKEVKAKPKLIELYQFPGFSYQGPLPLPYDISLNSIIGKVVSAHMNTGAKICPTKELLRILHTPVAQKILLDCFWWIFLHSYKPDADSQDKLFGRVAENYIQLLTLCRGSYNGDSFLNIFPSVLSQAVYCSFCFAFPQSLSQFQSDDFKAKICSLLWQWSGGIHPRCGVYNNWDFKTLEPKDDAVNNKVKQKRDSRASWFGLLNAEEKSGISTPLSIRSRKYSVFKPSRKNSSAANQLSSHMKEAALSISNKHFHHSSDSEEKVEKLKTETRSKETLNNESQPDCHKLNSIHMLFNLSGHSPLVQYYLEKRKVDGQAGVSVLVHRTEIQKQISSPFIKS</sequence>
<comment type="similarity">
    <text evidence="1">Belongs to the FAM227 family.</text>
</comment>
<protein>
    <recommendedName>
        <fullName evidence="5">Protein FAM227A</fullName>
    </recommendedName>
</protein>
<proteinExistence type="inferred from homology"/>
<feature type="region of interest" description="Disordered" evidence="2">
    <location>
        <begin position="390"/>
        <end position="421"/>
    </location>
</feature>
<reference evidence="3" key="1">
    <citation type="thesis" date="2020" institute="ProQuest LLC" country="789 East Eisenhower Parkway, Ann Arbor, MI, USA">
        <title>Comparative Genomics and Chromosome Evolution.</title>
        <authorList>
            <person name="Mudd A.B."/>
        </authorList>
    </citation>
    <scope>NUCLEOTIDE SEQUENCE</scope>
    <source>
        <strain evidence="3">237g6f4</strain>
        <tissue evidence="3">Blood</tissue>
    </source>
</reference>
<dbReference type="EMBL" id="WNYA01000009">
    <property type="protein sequence ID" value="KAG8556648.1"/>
    <property type="molecule type" value="Genomic_DNA"/>
</dbReference>
<feature type="compositionally biased region" description="Polar residues" evidence="2">
    <location>
        <begin position="90"/>
        <end position="99"/>
    </location>
</feature>
<dbReference type="AlphaFoldDB" id="A0AAV7AEZ7"/>
<dbReference type="PANTHER" id="PTHR33560:SF1">
    <property type="entry name" value="PROTEIN FAM227A"/>
    <property type="match status" value="1"/>
</dbReference>
<keyword evidence="4" id="KW-1185">Reference proteome</keyword>